<organism evidence="1 2">
    <name type="scientific">Phaethon lepturus</name>
    <name type="common">White-tailed tropicbird</name>
    <dbReference type="NCBI Taxonomy" id="97097"/>
    <lineage>
        <taxon>Eukaryota</taxon>
        <taxon>Metazoa</taxon>
        <taxon>Chordata</taxon>
        <taxon>Craniata</taxon>
        <taxon>Vertebrata</taxon>
        <taxon>Euteleostomi</taxon>
        <taxon>Archelosauria</taxon>
        <taxon>Archosauria</taxon>
        <taxon>Dinosauria</taxon>
        <taxon>Saurischia</taxon>
        <taxon>Theropoda</taxon>
        <taxon>Coelurosauria</taxon>
        <taxon>Aves</taxon>
        <taxon>Neognathae</taxon>
        <taxon>Neoaves</taxon>
        <taxon>Phaethontimorphae</taxon>
        <taxon>Phaethontiformes</taxon>
        <taxon>Phaethontidae</taxon>
        <taxon>Phaethon</taxon>
    </lineage>
</organism>
<dbReference type="EMBL" id="KK461720">
    <property type="protein sequence ID" value="KFQ79522.1"/>
    <property type="molecule type" value="Genomic_DNA"/>
</dbReference>
<evidence type="ECO:0008006" key="3">
    <source>
        <dbReference type="Google" id="ProtNLM"/>
    </source>
</evidence>
<evidence type="ECO:0000313" key="2">
    <source>
        <dbReference type="Proteomes" id="UP000053638"/>
    </source>
</evidence>
<name>A0A091TQS4_PHALP</name>
<keyword evidence="2" id="KW-1185">Reference proteome</keyword>
<reference evidence="1 2" key="1">
    <citation type="submission" date="2014-04" db="EMBL/GenBank/DDBJ databases">
        <title>Genome evolution of avian class.</title>
        <authorList>
            <person name="Zhang G."/>
            <person name="Li C."/>
        </authorList>
    </citation>
    <scope>NUCLEOTIDE SEQUENCE [LARGE SCALE GENOMIC DNA]</scope>
    <source>
        <strain evidence="1">BGI_N335</strain>
    </source>
</reference>
<sequence length="55" mass="6525">NGFKLREVRFQLDKEEMFHTLRVVKPWPRLPREMVDAPSLETFQVRLDGALSNLI</sequence>
<gene>
    <name evidence="1" type="ORF">N335_01219</name>
</gene>
<dbReference type="PhylomeDB" id="A0A091TQS4"/>
<dbReference type="AlphaFoldDB" id="A0A091TQS4"/>
<feature type="non-terminal residue" evidence="1">
    <location>
        <position position="55"/>
    </location>
</feature>
<proteinExistence type="predicted"/>
<accession>A0A091TQS4</accession>
<protein>
    <recommendedName>
        <fullName evidence="3">Nidogen G2 beta-barrel domain-containing protein</fullName>
    </recommendedName>
</protein>
<feature type="non-terminal residue" evidence="1">
    <location>
        <position position="1"/>
    </location>
</feature>
<evidence type="ECO:0000313" key="1">
    <source>
        <dbReference type="EMBL" id="KFQ79522.1"/>
    </source>
</evidence>
<dbReference type="Proteomes" id="UP000053638">
    <property type="component" value="Unassembled WGS sequence"/>
</dbReference>